<feature type="domain" description="HTH araC/xylS-type" evidence="4">
    <location>
        <begin position="157"/>
        <end position="255"/>
    </location>
</feature>
<keyword evidence="1" id="KW-0805">Transcription regulation</keyword>
<dbReference type="SMART" id="SM00342">
    <property type="entry name" value="HTH_ARAC"/>
    <property type="match status" value="1"/>
</dbReference>
<proteinExistence type="predicted"/>
<dbReference type="SUPFAM" id="SSF46689">
    <property type="entry name" value="Homeodomain-like"/>
    <property type="match status" value="2"/>
</dbReference>
<dbReference type="AlphaFoldDB" id="A0A7Y9I875"/>
<comment type="caution">
    <text evidence="5">The sequence shown here is derived from an EMBL/GenBank/DDBJ whole genome shotgun (WGS) entry which is preliminary data.</text>
</comment>
<keyword evidence="3" id="KW-0804">Transcription</keyword>
<dbReference type="Gene3D" id="1.10.10.60">
    <property type="entry name" value="Homeodomain-like"/>
    <property type="match status" value="2"/>
</dbReference>
<evidence type="ECO:0000313" key="5">
    <source>
        <dbReference type="EMBL" id="NYE72114.1"/>
    </source>
</evidence>
<evidence type="ECO:0000256" key="3">
    <source>
        <dbReference type="ARBA" id="ARBA00023163"/>
    </source>
</evidence>
<gene>
    <name evidence="5" type="ORF">BKA15_003443</name>
</gene>
<name>A0A7Y9I875_9ACTN</name>
<keyword evidence="6" id="KW-1185">Reference proteome</keyword>
<protein>
    <submittedName>
        <fullName evidence="5">AraC-like DNA-binding protein</fullName>
    </submittedName>
</protein>
<evidence type="ECO:0000313" key="6">
    <source>
        <dbReference type="Proteomes" id="UP000569914"/>
    </source>
</evidence>
<dbReference type="InterPro" id="IPR009057">
    <property type="entry name" value="Homeodomain-like_sf"/>
</dbReference>
<reference evidence="5 6" key="1">
    <citation type="submission" date="2020-07" db="EMBL/GenBank/DDBJ databases">
        <title>Sequencing the genomes of 1000 actinobacteria strains.</title>
        <authorList>
            <person name="Klenk H.-P."/>
        </authorList>
    </citation>
    <scope>NUCLEOTIDE SEQUENCE [LARGE SCALE GENOMIC DNA]</scope>
    <source>
        <strain evidence="5 6">DSM 22083</strain>
    </source>
</reference>
<dbReference type="InterPro" id="IPR018060">
    <property type="entry name" value="HTH_AraC"/>
</dbReference>
<evidence type="ECO:0000259" key="4">
    <source>
        <dbReference type="PROSITE" id="PS01124"/>
    </source>
</evidence>
<dbReference type="EMBL" id="JACCBU010000001">
    <property type="protein sequence ID" value="NYE72114.1"/>
    <property type="molecule type" value="Genomic_DNA"/>
</dbReference>
<dbReference type="Pfam" id="PF12833">
    <property type="entry name" value="HTH_18"/>
    <property type="match status" value="1"/>
</dbReference>
<accession>A0A7Y9I875</accession>
<dbReference type="PANTHER" id="PTHR46796">
    <property type="entry name" value="HTH-TYPE TRANSCRIPTIONAL ACTIVATOR RHAS-RELATED"/>
    <property type="match status" value="1"/>
</dbReference>
<evidence type="ECO:0000256" key="1">
    <source>
        <dbReference type="ARBA" id="ARBA00023015"/>
    </source>
</evidence>
<dbReference type="GO" id="GO:0003700">
    <property type="term" value="F:DNA-binding transcription factor activity"/>
    <property type="evidence" value="ECO:0007669"/>
    <property type="project" value="InterPro"/>
</dbReference>
<dbReference type="PROSITE" id="PS01124">
    <property type="entry name" value="HTH_ARAC_FAMILY_2"/>
    <property type="match status" value="1"/>
</dbReference>
<dbReference type="InterPro" id="IPR050204">
    <property type="entry name" value="AraC_XylS_family_regulators"/>
</dbReference>
<dbReference type="GO" id="GO:0043565">
    <property type="term" value="F:sequence-specific DNA binding"/>
    <property type="evidence" value="ECO:0007669"/>
    <property type="project" value="InterPro"/>
</dbReference>
<keyword evidence="2 5" id="KW-0238">DNA-binding</keyword>
<dbReference type="RefSeq" id="WP_246322365.1">
    <property type="nucleotide sequence ID" value="NZ_JACCBU010000001.1"/>
</dbReference>
<evidence type="ECO:0000256" key="2">
    <source>
        <dbReference type="ARBA" id="ARBA00023125"/>
    </source>
</evidence>
<sequence>MFSEFGEESVRPGDAVVLCPNVLCGSNPAAHITVTTIYLDTDYVFDQLFWQYAGLVRDRLDARSLVKRLYTDPAQVLHLGQDRSDMLAPWLDQLVTHSMDGGFAVHCHRMQALWFAIVDVVAPIVQVSPVRLSPQRRSMRPAVPRNRRFAPLRADVRHVAELLRTAPAKRWTLADLARQAHLSPSRLSRVFVEAYGKTPWAYLTMIRAERLATILRETDMPIETAMREVGWRSRGHAARVFRQCVGVSPSKYRKLTRQPSPQA</sequence>
<organism evidence="5 6">
    <name type="scientific">Microlunatus parietis</name>
    <dbReference type="NCBI Taxonomy" id="682979"/>
    <lineage>
        <taxon>Bacteria</taxon>
        <taxon>Bacillati</taxon>
        <taxon>Actinomycetota</taxon>
        <taxon>Actinomycetes</taxon>
        <taxon>Propionibacteriales</taxon>
        <taxon>Propionibacteriaceae</taxon>
        <taxon>Microlunatus</taxon>
    </lineage>
</organism>
<dbReference type="Proteomes" id="UP000569914">
    <property type="component" value="Unassembled WGS sequence"/>
</dbReference>